<dbReference type="Pfam" id="PF02770">
    <property type="entry name" value="Acyl-CoA_dh_M"/>
    <property type="match status" value="1"/>
</dbReference>
<keyword evidence="3" id="KW-0285">Flavoprotein</keyword>
<evidence type="ECO:0000256" key="2">
    <source>
        <dbReference type="ARBA" id="ARBA00009347"/>
    </source>
</evidence>
<dbReference type="Proteomes" id="UP000195569">
    <property type="component" value="Unassembled WGS sequence"/>
</dbReference>
<feature type="domain" description="Acyl-CoA oxidase/dehydrogenase middle" evidence="6">
    <location>
        <begin position="184"/>
        <end position="282"/>
    </location>
</feature>
<dbReference type="InterPro" id="IPR006091">
    <property type="entry name" value="Acyl-CoA_Oxase/DH_mid-dom"/>
</dbReference>
<dbReference type="PANTHER" id="PTHR42707">
    <property type="entry name" value="ACYL-COA DEHYDROGENASE"/>
    <property type="match status" value="1"/>
</dbReference>
<evidence type="ECO:0000313" key="8">
    <source>
        <dbReference type="EMBL" id="SIT44576.1"/>
    </source>
</evidence>
<dbReference type="InterPro" id="IPR036250">
    <property type="entry name" value="AcylCo_DH-like_C"/>
</dbReference>
<accession>A0A1N7SAZ9</accession>
<evidence type="ECO:0000256" key="1">
    <source>
        <dbReference type="ARBA" id="ARBA00001974"/>
    </source>
</evidence>
<sequence length="557" mass="60920">MERFGPGKTHDVTNQVPPLANYNLFSSDAALAAAVDREGAAWHRDALARDGAALTTPDVLALADLANRHTPELATFNPRGERIDALEFHPAWHTLLGLLRREGLHALPFSDPQQGAMVARCAGYFLHAQLESGSLCPLTMTFASIPVLQREPALFDTLRDKLYSREHDARDVPLDQKTSMMVGMGMTEKQGGSDVRSNQTQAFAANGGGRGAAYRLVGHKWFFSAPQCDAHLVLARTGDHEGLSCFFVPRFAPDGSKNAVRIQRLKDKLGNRSNASSEVEFFDAFGLMIGDEGRGVPTIIEMANYTRLDCVIGSAGLMRAALVQAIHHTRHRSAFGKHLVDQPLMRNVLADLSLESEAATVLFMRLARTFEDTANAPEERAWRRLVTPAAKYWVCKRTLEFTGEAMEVWGGNGYVEEGPMARFYREAPVNSIWEGSGNVMCLDVLRAMEREPDAAQALLAAWRKEAHAHPALKAALERLMNALTLTPEAREASARRIAQQIVLIAQAVLLAQHAPSFVADAFIATRLGEGCGESGRVYGTLPSAFDHAVIVDRAFAG</sequence>
<dbReference type="InterPro" id="IPR009075">
    <property type="entry name" value="AcylCo_DH/oxidase_C"/>
</dbReference>
<gene>
    <name evidence="8" type="primary">aidB</name>
    <name evidence="8" type="ORF">BN2476_420072</name>
</gene>
<dbReference type="SUPFAM" id="SSF56645">
    <property type="entry name" value="Acyl-CoA dehydrogenase NM domain-like"/>
    <property type="match status" value="1"/>
</dbReference>
<feature type="domain" description="Acyl-CoA dehydrogenase/oxidase C-terminal" evidence="5">
    <location>
        <begin position="293"/>
        <end position="448"/>
    </location>
</feature>
<dbReference type="NCBIfam" id="NF008594">
    <property type="entry name" value="PRK11561.1"/>
    <property type="match status" value="1"/>
</dbReference>
<comment type="caution">
    <text evidence="8">The sequence shown here is derived from an EMBL/GenBank/DDBJ whole genome shotgun (WGS) entry which is preliminary data.</text>
</comment>
<comment type="similarity">
    <text evidence="2">Belongs to the acyl-CoA dehydrogenase family.</text>
</comment>
<dbReference type="Gene3D" id="6.10.250.600">
    <property type="match status" value="1"/>
</dbReference>
<dbReference type="OrthoDB" id="9771038at2"/>
<name>A0A1N7SAZ9_9BURK</name>
<evidence type="ECO:0000256" key="4">
    <source>
        <dbReference type="ARBA" id="ARBA00022827"/>
    </source>
</evidence>
<evidence type="ECO:0000259" key="7">
    <source>
        <dbReference type="Pfam" id="PF18158"/>
    </source>
</evidence>
<dbReference type="EC" id="1.3.99.-" evidence="8"/>
<dbReference type="InterPro" id="IPR009100">
    <property type="entry name" value="AcylCoA_DH/oxidase_NM_dom_sf"/>
</dbReference>
<evidence type="ECO:0000259" key="5">
    <source>
        <dbReference type="Pfam" id="PF00441"/>
    </source>
</evidence>
<dbReference type="PANTHER" id="PTHR42707:SF3">
    <property type="entry name" value="ACYL-COA DEHYDROGENASE AIDB-RELATED"/>
    <property type="match status" value="1"/>
</dbReference>
<keyword evidence="8" id="KW-0560">Oxidoreductase</keyword>
<keyword evidence="9" id="KW-1185">Reference proteome</keyword>
<dbReference type="GO" id="GO:0003995">
    <property type="term" value="F:acyl-CoA dehydrogenase activity"/>
    <property type="evidence" value="ECO:0007669"/>
    <property type="project" value="InterPro"/>
</dbReference>
<dbReference type="Pfam" id="PF18158">
    <property type="entry name" value="AidB_N"/>
    <property type="match status" value="1"/>
</dbReference>
<dbReference type="InterPro" id="IPR041504">
    <property type="entry name" value="AidB_N"/>
</dbReference>
<dbReference type="PROSITE" id="PS00073">
    <property type="entry name" value="ACYL_COA_DH_2"/>
    <property type="match status" value="1"/>
</dbReference>
<dbReference type="InterPro" id="IPR006089">
    <property type="entry name" value="Acyl-CoA_DH_CS"/>
</dbReference>
<dbReference type="EMBL" id="CYGY02000042">
    <property type="protein sequence ID" value="SIT44576.1"/>
    <property type="molecule type" value="Genomic_DNA"/>
</dbReference>
<reference evidence="8" key="1">
    <citation type="submission" date="2016-12" db="EMBL/GenBank/DDBJ databases">
        <authorList>
            <person name="Moulin L."/>
        </authorList>
    </citation>
    <scope>NUCLEOTIDE SEQUENCE [LARGE SCALE GENOMIC DNA]</scope>
    <source>
        <strain evidence="8">STM 7183</strain>
    </source>
</reference>
<dbReference type="SUPFAM" id="SSF47203">
    <property type="entry name" value="Acyl-CoA dehydrogenase C-terminal domain-like"/>
    <property type="match status" value="1"/>
</dbReference>
<protein>
    <submittedName>
        <fullName evidence="8">Acyl-CoA dehydrogenase AidB</fullName>
        <ecNumber evidence="8">1.3.99.-</ecNumber>
    </submittedName>
</protein>
<dbReference type="AlphaFoldDB" id="A0A1N7SAZ9"/>
<proteinExistence type="inferred from homology"/>
<evidence type="ECO:0000259" key="6">
    <source>
        <dbReference type="Pfam" id="PF02770"/>
    </source>
</evidence>
<dbReference type="Gene3D" id="1.20.140.10">
    <property type="entry name" value="Butyryl-CoA Dehydrogenase, subunit A, domain 3"/>
    <property type="match status" value="1"/>
</dbReference>
<dbReference type="InterPro" id="IPR052904">
    <property type="entry name" value="Acyl-CoA_dehydrogenase-like"/>
</dbReference>
<evidence type="ECO:0000256" key="3">
    <source>
        <dbReference type="ARBA" id="ARBA00022630"/>
    </source>
</evidence>
<dbReference type="Pfam" id="PF00441">
    <property type="entry name" value="Acyl-CoA_dh_1"/>
    <property type="match status" value="1"/>
</dbReference>
<feature type="domain" description="Adaptive response protein AidB N-terminal" evidence="7">
    <location>
        <begin position="14"/>
        <end position="168"/>
    </location>
</feature>
<comment type="cofactor">
    <cofactor evidence="1">
        <name>FAD</name>
        <dbReference type="ChEBI" id="CHEBI:57692"/>
    </cofactor>
</comment>
<evidence type="ECO:0000313" key="9">
    <source>
        <dbReference type="Proteomes" id="UP000195569"/>
    </source>
</evidence>
<dbReference type="Gene3D" id="2.40.110.20">
    <property type="match status" value="1"/>
</dbReference>
<dbReference type="RefSeq" id="WP_087736337.1">
    <property type="nucleotide sequence ID" value="NZ_CYGY02000042.1"/>
</dbReference>
<keyword evidence="4" id="KW-0274">FAD</keyword>
<organism evidence="8 9">
    <name type="scientific">Paraburkholderia piptadeniae</name>
    <dbReference type="NCBI Taxonomy" id="1701573"/>
    <lineage>
        <taxon>Bacteria</taxon>
        <taxon>Pseudomonadati</taxon>
        <taxon>Pseudomonadota</taxon>
        <taxon>Betaproteobacteria</taxon>
        <taxon>Burkholderiales</taxon>
        <taxon>Burkholderiaceae</taxon>
        <taxon>Paraburkholderia</taxon>
    </lineage>
</organism>